<protein>
    <submittedName>
        <fullName evidence="7">O-antigen ligase</fullName>
    </submittedName>
</protein>
<sequence length="418" mass="45935">MQFTTSFLAFSFGALALILPSGYSWGPAALLLCAIGAAIRYRSAKFILPRPEDKVLVISFILFFLVALFEVLVHGTTTSELDKPSRFILALLVLALLNERPPSESWVWLGFATGAIGACLVALYHVFVVGLHRAGGGMNPIQFGNLSMLLGLISLCGIGYTLKNEKKAFLFKIFMSAAFFAGVLGSFLSGTRGGWLALAVIPPIVFVFYAQSVNTKKVLAGIFLICIASVVLMNVAGNSVERRINSAITEMEAYHDVNNTRSSLGVRLELWKTAWLLGKSKPLIGWGTNGLQEGKQHLVEQELVSKNALRFSHAHNDYLDLFQKRGALGFLSVVLLYLVPGIFFFQAARNNDPGKPVALAGMTTTLSYSIFSLSQAFLEHNSGVMMYAFSVVIFWCLYKARSRRYVSNPELYVHSFRG</sequence>
<dbReference type="InterPro" id="IPR051533">
    <property type="entry name" value="WaaL-like"/>
</dbReference>
<feature type="transmembrane region" description="Helical" evidence="5">
    <location>
        <begin position="194"/>
        <end position="211"/>
    </location>
</feature>
<feature type="transmembrane region" description="Helical" evidence="5">
    <location>
        <begin position="218"/>
        <end position="236"/>
    </location>
</feature>
<keyword evidence="2 5" id="KW-0812">Transmembrane</keyword>
<dbReference type="PANTHER" id="PTHR37422:SF17">
    <property type="entry name" value="O-ANTIGEN LIGASE"/>
    <property type="match status" value="1"/>
</dbReference>
<feature type="domain" description="O-antigen ligase-related" evidence="6">
    <location>
        <begin position="178"/>
        <end position="333"/>
    </location>
</feature>
<evidence type="ECO:0000256" key="3">
    <source>
        <dbReference type="ARBA" id="ARBA00022989"/>
    </source>
</evidence>
<dbReference type="InterPro" id="IPR007016">
    <property type="entry name" value="O-antigen_ligase-rel_domated"/>
</dbReference>
<keyword evidence="3 5" id="KW-1133">Transmembrane helix</keyword>
<name>A0A1I3XAV3_9GAMM</name>
<feature type="transmembrane region" description="Helical" evidence="5">
    <location>
        <begin position="143"/>
        <end position="162"/>
    </location>
</feature>
<feature type="transmembrane region" description="Helical" evidence="5">
    <location>
        <begin position="384"/>
        <end position="400"/>
    </location>
</feature>
<accession>A0A1I3XAV3</accession>
<dbReference type="RefSeq" id="WP_091706053.1">
    <property type="nucleotide sequence ID" value="NZ_BMYN01000007.1"/>
</dbReference>
<keyword evidence="7" id="KW-0436">Ligase</keyword>
<dbReference type="Pfam" id="PF04932">
    <property type="entry name" value="Wzy_C"/>
    <property type="match status" value="1"/>
</dbReference>
<gene>
    <name evidence="7" type="ORF">SAMN05216429_11190</name>
</gene>
<dbReference type="EMBL" id="FOSC01000011">
    <property type="protein sequence ID" value="SFK16066.1"/>
    <property type="molecule type" value="Genomic_DNA"/>
</dbReference>
<feature type="transmembrane region" description="Helical" evidence="5">
    <location>
        <begin position="106"/>
        <end position="131"/>
    </location>
</feature>
<evidence type="ECO:0000256" key="2">
    <source>
        <dbReference type="ARBA" id="ARBA00022692"/>
    </source>
</evidence>
<dbReference type="OrthoDB" id="8576060at2"/>
<dbReference type="GO" id="GO:0016874">
    <property type="term" value="F:ligase activity"/>
    <property type="evidence" value="ECO:0007669"/>
    <property type="project" value="UniProtKB-KW"/>
</dbReference>
<dbReference type="GO" id="GO:0016020">
    <property type="term" value="C:membrane"/>
    <property type="evidence" value="ECO:0007669"/>
    <property type="project" value="UniProtKB-SubCell"/>
</dbReference>
<dbReference type="PANTHER" id="PTHR37422">
    <property type="entry name" value="TEICHURONIC ACID BIOSYNTHESIS PROTEIN TUAE"/>
    <property type="match status" value="1"/>
</dbReference>
<evidence type="ECO:0000256" key="1">
    <source>
        <dbReference type="ARBA" id="ARBA00004141"/>
    </source>
</evidence>
<organism evidence="7 8">
    <name type="scientific">Marinobacter persicus</name>
    <dbReference type="NCBI Taxonomy" id="930118"/>
    <lineage>
        <taxon>Bacteria</taxon>
        <taxon>Pseudomonadati</taxon>
        <taxon>Pseudomonadota</taxon>
        <taxon>Gammaproteobacteria</taxon>
        <taxon>Pseudomonadales</taxon>
        <taxon>Marinobacteraceae</taxon>
        <taxon>Marinobacter</taxon>
    </lineage>
</organism>
<feature type="transmembrane region" description="Helical" evidence="5">
    <location>
        <begin position="326"/>
        <end position="345"/>
    </location>
</feature>
<keyword evidence="4 5" id="KW-0472">Membrane</keyword>
<proteinExistence type="predicted"/>
<comment type="subcellular location">
    <subcellularLocation>
        <location evidence="1">Membrane</location>
        <topology evidence="1">Multi-pass membrane protein</topology>
    </subcellularLocation>
</comment>
<reference evidence="7 8" key="1">
    <citation type="submission" date="2016-10" db="EMBL/GenBank/DDBJ databases">
        <authorList>
            <person name="de Groot N.N."/>
        </authorList>
    </citation>
    <scope>NUCLEOTIDE SEQUENCE [LARGE SCALE GENOMIC DNA]</scope>
    <source>
        <strain evidence="7 8">IBRC-M 10445</strain>
    </source>
</reference>
<evidence type="ECO:0000313" key="7">
    <source>
        <dbReference type="EMBL" id="SFK16066.1"/>
    </source>
</evidence>
<keyword evidence="8" id="KW-1185">Reference proteome</keyword>
<feature type="transmembrane region" description="Helical" evidence="5">
    <location>
        <begin position="55"/>
        <end position="72"/>
    </location>
</feature>
<evidence type="ECO:0000259" key="6">
    <source>
        <dbReference type="Pfam" id="PF04932"/>
    </source>
</evidence>
<evidence type="ECO:0000256" key="5">
    <source>
        <dbReference type="SAM" id="Phobius"/>
    </source>
</evidence>
<feature type="transmembrane region" description="Helical" evidence="5">
    <location>
        <begin position="169"/>
        <end position="188"/>
    </location>
</feature>
<evidence type="ECO:0000256" key="4">
    <source>
        <dbReference type="ARBA" id="ARBA00023136"/>
    </source>
</evidence>
<dbReference type="Proteomes" id="UP000199445">
    <property type="component" value="Unassembled WGS sequence"/>
</dbReference>
<evidence type="ECO:0000313" key="8">
    <source>
        <dbReference type="Proteomes" id="UP000199445"/>
    </source>
</evidence>
<dbReference type="AlphaFoldDB" id="A0A1I3XAV3"/>